<name>A0A6M4PSH8_9ACTN</name>
<accession>A0A6M4PSH8</accession>
<dbReference type="CDD" id="cd12108">
    <property type="entry name" value="Hr-like"/>
    <property type="match status" value="1"/>
</dbReference>
<dbReference type="Gene3D" id="3.20.20.30">
    <property type="entry name" value="Luciferase-like domain"/>
    <property type="match status" value="1"/>
</dbReference>
<dbReference type="Gene3D" id="1.20.120.520">
    <property type="entry name" value="nmb1532 protein domain like"/>
    <property type="match status" value="1"/>
</dbReference>
<evidence type="ECO:0000313" key="5">
    <source>
        <dbReference type="Proteomes" id="UP000502641"/>
    </source>
</evidence>
<dbReference type="KEGG" id="sarg:HKX69_34210"/>
<protein>
    <submittedName>
        <fullName evidence="4">LLM class flavin-dependent oxidoreductase</fullName>
    </submittedName>
</protein>
<dbReference type="InterPro" id="IPR011251">
    <property type="entry name" value="Luciferase-like_dom"/>
</dbReference>
<feature type="domain" description="Luciferase-like" evidence="2">
    <location>
        <begin position="19"/>
        <end position="227"/>
    </location>
</feature>
<dbReference type="PANTHER" id="PTHR43244:SF2">
    <property type="entry name" value="CONSERVED HYPOTHETICAL ALANINE AND PROLINE-RICH PROTEIN"/>
    <property type="match status" value="1"/>
</dbReference>
<feature type="domain" description="Hemerythrin-like" evidence="3">
    <location>
        <begin position="388"/>
        <end position="534"/>
    </location>
</feature>
<dbReference type="CDD" id="cd01097">
    <property type="entry name" value="Tetrahydromethanopterin_reductase"/>
    <property type="match status" value="1"/>
</dbReference>
<keyword evidence="5" id="KW-1185">Reference proteome</keyword>
<dbReference type="Pfam" id="PF01814">
    <property type="entry name" value="Hemerythrin"/>
    <property type="match status" value="1"/>
</dbReference>
<evidence type="ECO:0000256" key="1">
    <source>
        <dbReference type="SAM" id="MobiDB-lite"/>
    </source>
</evidence>
<evidence type="ECO:0000313" key="4">
    <source>
        <dbReference type="EMBL" id="QJS13922.1"/>
    </source>
</evidence>
<feature type="region of interest" description="Disordered" evidence="1">
    <location>
        <begin position="312"/>
        <end position="381"/>
    </location>
</feature>
<evidence type="ECO:0000259" key="2">
    <source>
        <dbReference type="Pfam" id="PF00296"/>
    </source>
</evidence>
<evidence type="ECO:0000259" key="3">
    <source>
        <dbReference type="Pfam" id="PF01814"/>
    </source>
</evidence>
<dbReference type="AlphaFoldDB" id="A0A6M4PSH8"/>
<dbReference type="RefSeq" id="WP_171159315.1">
    <property type="nucleotide sequence ID" value="NZ_CP053189.1"/>
</dbReference>
<gene>
    <name evidence="4" type="ORF">HKX69_34210</name>
</gene>
<dbReference type="SUPFAM" id="SSF51679">
    <property type="entry name" value="Bacterial luciferase-like"/>
    <property type="match status" value="1"/>
</dbReference>
<feature type="compositionally biased region" description="Basic and acidic residues" evidence="1">
    <location>
        <begin position="356"/>
        <end position="367"/>
    </location>
</feature>
<organism evidence="4 5">
    <name type="scientific">Streptomyces argyrophylli</name>
    <dbReference type="NCBI Taxonomy" id="2726118"/>
    <lineage>
        <taxon>Bacteria</taxon>
        <taxon>Bacillati</taxon>
        <taxon>Actinomycetota</taxon>
        <taxon>Actinomycetes</taxon>
        <taxon>Kitasatosporales</taxon>
        <taxon>Streptomycetaceae</taxon>
        <taxon>Streptomyces</taxon>
    </lineage>
</organism>
<dbReference type="InterPro" id="IPR012312">
    <property type="entry name" value="Hemerythrin-like"/>
</dbReference>
<dbReference type="PANTHER" id="PTHR43244">
    <property type="match status" value="1"/>
</dbReference>
<sequence length="544" mass="57434">MTDYGHDLLFGAVLVPSSGQPHDAVASARSAERAGLDLVSVPDHPYRPEFLDAWTVLASMAAVTSRVRVFPNVANLPLRPPAALARAAASLDLLSGGRVELGLGAGAYWDDIAAEGGPRRTPGEALAATREAVGVLRALWSGRGRVRSDGKHYALDRAAAGPAPAHAISVWIGAVGPRMLRLTGELADGWLPSVPHVPPARLAAGQRLVDEGAAAAGREPSAVRRLYNLSPGAAGGFPRGGPRDWPEQLAALTVDVGTSAYLLPAHHPELLRVFGEEVAPATRALVAAARERPAGAATRSVVSVARSVASVGSGAPTASGAAVTPRPQQRRAAAGGAAAGGSLFVEPTPAPAEWLSDERLWDEEHRPTGPAPDPQRRYSRARQAPAGNLVAAHDQLRADLARLREIVDEVLAETLDPGDARSGLHELSLRQNSWTLGAYCASYCRITTVHHTREDEDLFPHLRRGDPRLAPVLDRLTEEHHAIHGVIERIDRELVARIGGGPGAAVRPGGLRAAVDLLTDALLSHLAYEERELIEPMARLGTGW</sequence>
<reference evidence="4 5" key="1">
    <citation type="submission" date="2020-05" db="EMBL/GenBank/DDBJ databases">
        <authorList>
            <person name="Li K."/>
        </authorList>
    </citation>
    <scope>NUCLEOTIDE SEQUENCE [LARGE SCALE GENOMIC DNA]</scope>
    <source>
        <strain evidence="5">jing01</strain>
    </source>
</reference>
<dbReference type="InterPro" id="IPR036661">
    <property type="entry name" value="Luciferase-like_sf"/>
</dbReference>
<dbReference type="EMBL" id="CP053189">
    <property type="protein sequence ID" value="QJS13922.1"/>
    <property type="molecule type" value="Genomic_DNA"/>
</dbReference>
<dbReference type="InterPro" id="IPR050564">
    <property type="entry name" value="F420-G6PD/mer"/>
</dbReference>
<dbReference type="Proteomes" id="UP000502641">
    <property type="component" value="Chromosome"/>
</dbReference>
<proteinExistence type="predicted"/>
<dbReference type="Pfam" id="PF00296">
    <property type="entry name" value="Bac_luciferase"/>
    <property type="match status" value="1"/>
</dbReference>
<dbReference type="GO" id="GO:0016705">
    <property type="term" value="F:oxidoreductase activity, acting on paired donors, with incorporation or reduction of molecular oxygen"/>
    <property type="evidence" value="ECO:0007669"/>
    <property type="project" value="InterPro"/>
</dbReference>